<dbReference type="PANTHER" id="PTHR47160:SF8">
    <property type="entry name" value="MULE TRANSPOSASE DOMAIN-CONTAINING PROTEIN"/>
    <property type="match status" value="1"/>
</dbReference>
<evidence type="ECO:0000313" key="2">
    <source>
        <dbReference type="EMBL" id="CAI6355841.1"/>
    </source>
</evidence>
<organism evidence="2 3">
    <name type="scientific">Macrosiphum euphorbiae</name>
    <name type="common">potato aphid</name>
    <dbReference type="NCBI Taxonomy" id="13131"/>
    <lineage>
        <taxon>Eukaryota</taxon>
        <taxon>Metazoa</taxon>
        <taxon>Ecdysozoa</taxon>
        <taxon>Arthropoda</taxon>
        <taxon>Hexapoda</taxon>
        <taxon>Insecta</taxon>
        <taxon>Pterygota</taxon>
        <taxon>Neoptera</taxon>
        <taxon>Paraneoptera</taxon>
        <taxon>Hemiptera</taxon>
        <taxon>Sternorrhyncha</taxon>
        <taxon>Aphidomorpha</taxon>
        <taxon>Aphidoidea</taxon>
        <taxon>Aphididae</taxon>
        <taxon>Macrosiphini</taxon>
        <taxon>Macrosiphum</taxon>
    </lineage>
</organism>
<evidence type="ECO:0000313" key="3">
    <source>
        <dbReference type="Proteomes" id="UP001160148"/>
    </source>
</evidence>
<name>A0AAV0WK03_9HEMI</name>
<dbReference type="Pfam" id="PF10551">
    <property type="entry name" value="MULE"/>
    <property type="match status" value="1"/>
</dbReference>
<comment type="caution">
    <text evidence="2">The sequence shown here is derived from an EMBL/GenBank/DDBJ whole genome shotgun (WGS) entry which is preliminary data.</text>
</comment>
<protein>
    <recommendedName>
        <fullName evidence="1">MULE transposase domain-containing protein</fullName>
    </recommendedName>
</protein>
<evidence type="ECO:0000259" key="1">
    <source>
        <dbReference type="Pfam" id="PF10551"/>
    </source>
</evidence>
<reference evidence="2 3" key="1">
    <citation type="submission" date="2023-01" db="EMBL/GenBank/DDBJ databases">
        <authorList>
            <person name="Whitehead M."/>
        </authorList>
    </citation>
    <scope>NUCLEOTIDE SEQUENCE [LARGE SCALE GENOMIC DNA]</scope>
</reference>
<dbReference type="Proteomes" id="UP001160148">
    <property type="component" value="Unassembled WGS sequence"/>
</dbReference>
<gene>
    <name evidence="2" type="ORF">MEUPH1_LOCUS11651</name>
</gene>
<dbReference type="EMBL" id="CARXXK010000002">
    <property type="protein sequence ID" value="CAI6355841.1"/>
    <property type="molecule type" value="Genomic_DNA"/>
</dbReference>
<feature type="domain" description="MULE transposase" evidence="1">
    <location>
        <begin position="76"/>
        <end position="172"/>
    </location>
</feature>
<dbReference type="PANTHER" id="PTHR47160">
    <property type="entry name" value="PUTATIVE-RELATED"/>
    <property type="match status" value="1"/>
</dbReference>
<accession>A0AAV0WK03</accession>
<sequence length="352" mass="41138">MENDYVDNIKQCIHRERKKRIPSLPKNLIEVIEAMNNREIRTVEGESFLIHTDLVNNMMCFSTDSNLKALSSSNTIFVDGTFSSCPKFFYQLFTIHVNINGHYVPLVFFLLPNKTTHIYELAFSFLKTKCAELNINLKLTTIVADFEESIHAGAKMIWPLIQVIGCRFHLTQSWWRKIQEIGLTDVYKNKNCDSGIWLGKIFGLSFLSPEEVSDCFVEEFMAHCPNDPKMLTFCDYLTENYIDEFSRFPPNVWASFYISSERTTNSCESFHAKLNSLFTKSHPNIFLFIHVLNTRIQTDTYIILRSTHKTKISKNTKYIHQKRKIEDLFKDYEAKKINRSHFISLASSHYKK</sequence>
<keyword evidence="3" id="KW-1185">Reference proteome</keyword>
<dbReference type="AlphaFoldDB" id="A0AAV0WK03"/>
<dbReference type="InterPro" id="IPR018289">
    <property type="entry name" value="MULE_transposase_dom"/>
</dbReference>
<proteinExistence type="predicted"/>